<dbReference type="CDD" id="cd00071">
    <property type="entry name" value="GMPK"/>
    <property type="match status" value="1"/>
</dbReference>
<accession>A0ABS6V832</accession>
<keyword evidence="4 9" id="KW-0808">Transferase</keyword>
<keyword evidence="5 9" id="KW-0547">Nucleotide-binding</keyword>
<dbReference type="Pfam" id="PF00625">
    <property type="entry name" value="Guanylate_kin"/>
    <property type="match status" value="1"/>
</dbReference>
<dbReference type="HAMAP" id="MF_00328">
    <property type="entry name" value="Guanylate_kinase"/>
    <property type="match status" value="1"/>
</dbReference>
<name>A0ABS6V832_9SPHN</name>
<dbReference type="EC" id="2.7.4.8" evidence="2 9"/>
<comment type="subcellular location">
    <subcellularLocation>
        <location evidence="9">Cytoplasm</location>
    </subcellularLocation>
</comment>
<evidence type="ECO:0000313" key="12">
    <source>
        <dbReference type="EMBL" id="MBW0145746.1"/>
    </source>
</evidence>
<evidence type="ECO:0000256" key="2">
    <source>
        <dbReference type="ARBA" id="ARBA00012961"/>
    </source>
</evidence>
<proteinExistence type="inferred from homology"/>
<evidence type="ECO:0000256" key="7">
    <source>
        <dbReference type="ARBA" id="ARBA00022840"/>
    </source>
</evidence>
<dbReference type="EMBL" id="JAHVAH010000001">
    <property type="protein sequence ID" value="MBW0145746.1"/>
    <property type="molecule type" value="Genomic_DNA"/>
</dbReference>
<evidence type="ECO:0000313" key="13">
    <source>
        <dbReference type="Proteomes" id="UP000698028"/>
    </source>
</evidence>
<dbReference type="SMART" id="SM00072">
    <property type="entry name" value="GuKc"/>
    <property type="match status" value="1"/>
</dbReference>
<keyword evidence="7 9" id="KW-0067">ATP-binding</keyword>
<dbReference type="Proteomes" id="UP000698028">
    <property type="component" value="Unassembled WGS sequence"/>
</dbReference>
<dbReference type="PANTHER" id="PTHR23117">
    <property type="entry name" value="GUANYLATE KINASE-RELATED"/>
    <property type="match status" value="1"/>
</dbReference>
<dbReference type="PANTHER" id="PTHR23117:SF13">
    <property type="entry name" value="GUANYLATE KINASE"/>
    <property type="match status" value="1"/>
</dbReference>
<organism evidence="12 13">
    <name type="scientific">Sphingomicrobium clamense</name>
    <dbReference type="NCBI Taxonomy" id="2851013"/>
    <lineage>
        <taxon>Bacteria</taxon>
        <taxon>Pseudomonadati</taxon>
        <taxon>Pseudomonadota</taxon>
        <taxon>Alphaproteobacteria</taxon>
        <taxon>Sphingomonadales</taxon>
        <taxon>Sphingomonadaceae</taxon>
        <taxon>Sphingomicrobium</taxon>
    </lineage>
</organism>
<feature type="domain" description="Guanylate kinase-like" evidence="11">
    <location>
        <begin position="22"/>
        <end position="201"/>
    </location>
</feature>
<keyword evidence="13" id="KW-1185">Reference proteome</keyword>
<comment type="caution">
    <text evidence="12">The sequence shown here is derived from an EMBL/GenBank/DDBJ whole genome shotgun (WGS) entry which is preliminary data.</text>
</comment>
<sequence>MGVDESPCRPQSLDMENPSRRGLLIVLSSPSGAGKTTISRKLMEADPTITMSISATTRAPRPGEEDGKDYHFVTDEAFQHLVDEGELAEWAYVFDHRYGSPKEPIKEALKAGRDILFDIDWQGTQQLRSAFGNDLVSIFILPPSMKELERRLHDRKTDSEDVIAGRMRRAAGEIGHWGEYDYVLVNEQVEDCLSEVQAIVTAERMRRNRRPYLTDFTRQLVERPNN</sequence>
<evidence type="ECO:0000259" key="11">
    <source>
        <dbReference type="PROSITE" id="PS50052"/>
    </source>
</evidence>
<evidence type="ECO:0000256" key="6">
    <source>
        <dbReference type="ARBA" id="ARBA00022777"/>
    </source>
</evidence>
<dbReference type="InterPro" id="IPR020590">
    <property type="entry name" value="Guanylate_kinase_CS"/>
</dbReference>
<evidence type="ECO:0000256" key="5">
    <source>
        <dbReference type="ARBA" id="ARBA00022741"/>
    </source>
</evidence>
<dbReference type="PROSITE" id="PS00856">
    <property type="entry name" value="GUANYLATE_KINASE_1"/>
    <property type="match status" value="1"/>
</dbReference>
<dbReference type="GO" id="GO:0004385">
    <property type="term" value="F:GMP kinase activity"/>
    <property type="evidence" value="ECO:0007669"/>
    <property type="project" value="UniProtKB-EC"/>
</dbReference>
<reference evidence="12 13" key="1">
    <citation type="submission" date="2021-07" db="EMBL/GenBank/DDBJ databases">
        <title>The draft genome sequence of Sphingomicrobium sp. B8.</title>
        <authorList>
            <person name="Mu L."/>
        </authorList>
    </citation>
    <scope>NUCLEOTIDE SEQUENCE [LARGE SCALE GENOMIC DNA]</scope>
    <source>
        <strain evidence="12 13">B8</strain>
    </source>
</reference>
<dbReference type="NCBIfam" id="TIGR03263">
    <property type="entry name" value="guanyl_kin"/>
    <property type="match status" value="1"/>
</dbReference>
<evidence type="ECO:0000256" key="3">
    <source>
        <dbReference type="ARBA" id="ARBA00016296"/>
    </source>
</evidence>
<evidence type="ECO:0000256" key="8">
    <source>
        <dbReference type="ARBA" id="ARBA00030128"/>
    </source>
</evidence>
<protein>
    <recommendedName>
        <fullName evidence="3 9">Guanylate kinase</fullName>
        <ecNumber evidence="2 9">2.7.4.8</ecNumber>
    </recommendedName>
    <alternativeName>
        <fullName evidence="8 9">GMP kinase</fullName>
    </alternativeName>
</protein>
<dbReference type="InterPro" id="IPR008144">
    <property type="entry name" value="Guanylate_kin-like_dom"/>
</dbReference>
<gene>
    <name evidence="9 12" type="primary">gmk</name>
    <name evidence="12" type="ORF">KTQ36_10635</name>
</gene>
<dbReference type="InterPro" id="IPR017665">
    <property type="entry name" value="Guanylate_kinase"/>
</dbReference>
<feature type="binding site" evidence="9">
    <location>
        <begin position="29"/>
        <end position="36"/>
    </location>
    <ligand>
        <name>ATP</name>
        <dbReference type="ChEBI" id="CHEBI:30616"/>
    </ligand>
</feature>
<evidence type="ECO:0000256" key="4">
    <source>
        <dbReference type="ARBA" id="ARBA00022679"/>
    </source>
</evidence>
<evidence type="ECO:0000256" key="9">
    <source>
        <dbReference type="HAMAP-Rule" id="MF_00328"/>
    </source>
</evidence>
<evidence type="ECO:0000256" key="10">
    <source>
        <dbReference type="SAM" id="MobiDB-lite"/>
    </source>
</evidence>
<feature type="region of interest" description="Disordered" evidence="10">
    <location>
        <begin position="1"/>
        <end position="20"/>
    </location>
</feature>
<comment type="function">
    <text evidence="9">Essential for recycling GMP and indirectly, cGMP.</text>
</comment>
<dbReference type="PROSITE" id="PS50052">
    <property type="entry name" value="GUANYLATE_KINASE_2"/>
    <property type="match status" value="1"/>
</dbReference>
<comment type="similarity">
    <text evidence="1 9">Belongs to the guanylate kinase family.</text>
</comment>
<comment type="catalytic activity">
    <reaction evidence="9">
        <text>GMP + ATP = GDP + ADP</text>
        <dbReference type="Rhea" id="RHEA:20780"/>
        <dbReference type="ChEBI" id="CHEBI:30616"/>
        <dbReference type="ChEBI" id="CHEBI:58115"/>
        <dbReference type="ChEBI" id="CHEBI:58189"/>
        <dbReference type="ChEBI" id="CHEBI:456216"/>
        <dbReference type="EC" id="2.7.4.8"/>
    </reaction>
</comment>
<keyword evidence="9" id="KW-0963">Cytoplasm</keyword>
<keyword evidence="6 9" id="KW-0418">Kinase</keyword>
<evidence type="ECO:0000256" key="1">
    <source>
        <dbReference type="ARBA" id="ARBA00005790"/>
    </source>
</evidence>
<dbReference type="InterPro" id="IPR008145">
    <property type="entry name" value="GK/Ca_channel_bsu"/>
</dbReference>